<evidence type="ECO:0000313" key="3">
    <source>
        <dbReference type="Proteomes" id="UP001596425"/>
    </source>
</evidence>
<sequence length="93" mass="9795">MGALLPRAGLPALLAGWPEAELLEADALLDEALLEDALLDEALLLEDELLDEELEEDVCSSSEKSTSSGGSPWLLVDGSGGIRLSSGRWSDSL</sequence>
<organism evidence="2 3">
    <name type="scientific">Microbulbifer taiwanensis</name>
    <dbReference type="NCBI Taxonomy" id="986746"/>
    <lineage>
        <taxon>Bacteria</taxon>
        <taxon>Pseudomonadati</taxon>
        <taxon>Pseudomonadota</taxon>
        <taxon>Gammaproteobacteria</taxon>
        <taxon>Cellvibrionales</taxon>
        <taxon>Microbulbiferaceae</taxon>
        <taxon>Microbulbifer</taxon>
    </lineage>
</organism>
<feature type="compositionally biased region" description="Low complexity" evidence="1">
    <location>
        <begin position="60"/>
        <end position="71"/>
    </location>
</feature>
<evidence type="ECO:0000256" key="1">
    <source>
        <dbReference type="SAM" id="MobiDB-lite"/>
    </source>
</evidence>
<comment type="caution">
    <text evidence="2">The sequence shown here is derived from an EMBL/GenBank/DDBJ whole genome shotgun (WGS) entry which is preliminary data.</text>
</comment>
<evidence type="ECO:0008006" key="4">
    <source>
        <dbReference type="Google" id="ProtNLM"/>
    </source>
</evidence>
<accession>A0ABW1YSW0</accession>
<reference evidence="3" key="1">
    <citation type="journal article" date="2019" name="Int. J. Syst. Evol. Microbiol.">
        <title>The Global Catalogue of Microorganisms (GCM) 10K type strain sequencing project: providing services to taxonomists for standard genome sequencing and annotation.</title>
        <authorList>
            <consortium name="The Broad Institute Genomics Platform"/>
            <consortium name="The Broad Institute Genome Sequencing Center for Infectious Disease"/>
            <person name="Wu L."/>
            <person name="Ma J."/>
        </authorList>
    </citation>
    <scope>NUCLEOTIDE SEQUENCE [LARGE SCALE GENOMIC DNA]</scope>
    <source>
        <strain evidence="3">CGMCC 1.13718</strain>
    </source>
</reference>
<keyword evidence="3" id="KW-1185">Reference proteome</keyword>
<protein>
    <recommendedName>
        <fullName evidence="4">Secreted protein</fullName>
    </recommendedName>
</protein>
<proteinExistence type="predicted"/>
<dbReference type="Proteomes" id="UP001596425">
    <property type="component" value="Unassembled WGS sequence"/>
</dbReference>
<dbReference type="RefSeq" id="WP_193191732.1">
    <property type="nucleotide sequence ID" value="NZ_JACZFR010000021.1"/>
</dbReference>
<gene>
    <name evidence="2" type="ORF">ACFQBM_15320</name>
</gene>
<name>A0ABW1YSW0_9GAMM</name>
<dbReference type="EMBL" id="JBHSVR010000001">
    <property type="protein sequence ID" value="MFC6634657.1"/>
    <property type="molecule type" value="Genomic_DNA"/>
</dbReference>
<evidence type="ECO:0000313" key="2">
    <source>
        <dbReference type="EMBL" id="MFC6634657.1"/>
    </source>
</evidence>
<feature type="region of interest" description="Disordered" evidence="1">
    <location>
        <begin position="55"/>
        <end position="93"/>
    </location>
</feature>